<protein>
    <submittedName>
        <fullName evidence="4">VacJ family lipoprotein</fullName>
    </submittedName>
</protein>
<organism evidence="4 5">
    <name type="scientific">Ancylobacter koreensis</name>
    <dbReference type="NCBI Taxonomy" id="266121"/>
    <lineage>
        <taxon>Bacteria</taxon>
        <taxon>Pseudomonadati</taxon>
        <taxon>Pseudomonadota</taxon>
        <taxon>Alphaproteobacteria</taxon>
        <taxon>Hyphomicrobiales</taxon>
        <taxon>Xanthobacteraceae</taxon>
        <taxon>Ancylobacter</taxon>
    </lineage>
</organism>
<keyword evidence="4" id="KW-0449">Lipoprotein</keyword>
<proteinExistence type="inferred from homology"/>
<sequence>MIRACKTFLPLAFAGAVLLSAPASAQTAATSAAWDPLETLNRATYAFNVAFVAVVAEPVISAYRSSVPASVQTGIDNVFTNLREPLTAISSGVQGDMNNLGLSVGRFAINTTAGIGGIFDVATRLGWVSRAEDLGTAFCSYGVPTGPYLVLPFVGPTTAREAAGTVVTYGITYGAAHDYTLGYVVADRVVAAASDLPLTQVTVTPTEAPAATPAPATETATTVTAPSYEASRDEYLAFRQQLCTDSIPAADLKPSPLGGVIRVN</sequence>
<evidence type="ECO:0000313" key="5">
    <source>
        <dbReference type="Proteomes" id="UP001202867"/>
    </source>
</evidence>
<accession>A0ABT0DQH0</accession>
<evidence type="ECO:0000256" key="3">
    <source>
        <dbReference type="SAM" id="SignalP"/>
    </source>
</evidence>
<dbReference type="Proteomes" id="UP001202867">
    <property type="component" value="Unassembled WGS sequence"/>
</dbReference>
<dbReference type="Pfam" id="PF04333">
    <property type="entry name" value="MlaA"/>
    <property type="match status" value="1"/>
</dbReference>
<keyword evidence="5" id="KW-1185">Reference proteome</keyword>
<feature type="signal peptide" evidence="3">
    <location>
        <begin position="1"/>
        <end position="25"/>
    </location>
</feature>
<dbReference type="PANTHER" id="PTHR30035">
    <property type="entry name" value="LIPOPROTEIN VACJ-RELATED"/>
    <property type="match status" value="1"/>
</dbReference>
<dbReference type="InterPro" id="IPR007428">
    <property type="entry name" value="MlaA"/>
</dbReference>
<name>A0ABT0DQH0_9HYPH</name>
<comment type="similarity">
    <text evidence="1">Belongs to the MlaA family.</text>
</comment>
<keyword evidence="2 3" id="KW-0732">Signal</keyword>
<evidence type="ECO:0000256" key="1">
    <source>
        <dbReference type="ARBA" id="ARBA00010634"/>
    </source>
</evidence>
<gene>
    <name evidence="4" type="ORF">MWN33_15475</name>
</gene>
<dbReference type="PRINTS" id="PR01805">
    <property type="entry name" value="VACJLIPOPROT"/>
</dbReference>
<evidence type="ECO:0000313" key="4">
    <source>
        <dbReference type="EMBL" id="MCK0209434.1"/>
    </source>
</evidence>
<dbReference type="PANTHER" id="PTHR30035:SF3">
    <property type="entry name" value="INTERMEMBRANE PHOSPHOLIPID TRANSPORT SYSTEM LIPOPROTEIN MLAA"/>
    <property type="match status" value="1"/>
</dbReference>
<dbReference type="RefSeq" id="WP_247201944.1">
    <property type="nucleotide sequence ID" value="NZ_JALKCG010000007.1"/>
</dbReference>
<dbReference type="EMBL" id="JALKCG010000007">
    <property type="protein sequence ID" value="MCK0209434.1"/>
    <property type="molecule type" value="Genomic_DNA"/>
</dbReference>
<reference evidence="5" key="1">
    <citation type="submission" date="2023-07" db="EMBL/GenBank/DDBJ databases">
        <title>Ancylobacter moscoviensis sp. nov., facultatively methylotrophic bacteria from activated sludge and the reclassification of Starkeya novella (Starkey 1934) Kelly et al. 2000 as Ancylobacter novellus comb. nov., Starkeya koreensis Im et al. 2006 as Ancylobacter koreensis comb.nov., Angulomicrobium tetraedrale Vasil'eva et al. 1986 as Ancylobacter tetraedralis comb. nov., Angulomicrobium amanitiforme Fritz et al. 2004 as Ancylobacter amanitiformis comb. nov. and Methylorhabdus multivorans Doronina et al. 1996 as Ancylobacter multivorans comb. nov. and emended description of the genus Ancylobacter.</title>
        <authorList>
            <person name="Doronina N."/>
            <person name="Chemodurova A."/>
            <person name="Grouzdev D."/>
            <person name="Koziaeva V."/>
            <person name="Shi W."/>
            <person name="Wu L."/>
            <person name="Kaparullina E."/>
        </authorList>
    </citation>
    <scope>NUCLEOTIDE SEQUENCE [LARGE SCALE GENOMIC DNA]</scope>
    <source>
        <strain evidence="5">Jip08</strain>
    </source>
</reference>
<comment type="caution">
    <text evidence="4">The sequence shown here is derived from an EMBL/GenBank/DDBJ whole genome shotgun (WGS) entry which is preliminary data.</text>
</comment>
<feature type="chain" id="PRO_5047489478" evidence="3">
    <location>
        <begin position="26"/>
        <end position="264"/>
    </location>
</feature>
<evidence type="ECO:0000256" key="2">
    <source>
        <dbReference type="ARBA" id="ARBA00022729"/>
    </source>
</evidence>